<feature type="compositionally biased region" description="Low complexity" evidence="1">
    <location>
        <begin position="60"/>
        <end position="79"/>
    </location>
</feature>
<evidence type="ECO:0000256" key="1">
    <source>
        <dbReference type="SAM" id="MobiDB-lite"/>
    </source>
</evidence>
<accession>A0AA90KGB4</accession>
<keyword evidence="5" id="KW-1185">Reference proteome</keyword>
<proteinExistence type="predicted"/>
<dbReference type="EMBL" id="JAAGKO020000037">
    <property type="protein sequence ID" value="MDI5965524.1"/>
    <property type="molecule type" value="Genomic_DNA"/>
</dbReference>
<dbReference type="AlphaFoldDB" id="A0AA90KGB4"/>
<feature type="transmembrane region" description="Helical" evidence="2">
    <location>
        <begin position="130"/>
        <end position="152"/>
    </location>
</feature>
<dbReference type="RefSeq" id="WP_271315734.1">
    <property type="nucleotide sequence ID" value="NZ_JAAGKO020000037.1"/>
</dbReference>
<evidence type="ECO:0000313" key="3">
    <source>
        <dbReference type="EMBL" id="MDI5965524.1"/>
    </source>
</evidence>
<keyword evidence="2" id="KW-1133">Transmembrane helix</keyword>
<keyword evidence="2" id="KW-0472">Membrane</keyword>
<evidence type="ECO:0000256" key="2">
    <source>
        <dbReference type="SAM" id="Phobius"/>
    </source>
</evidence>
<dbReference type="EMBL" id="JABXJJ020000012">
    <property type="protein sequence ID" value="MDI5969959.1"/>
    <property type="molecule type" value="Genomic_DNA"/>
</dbReference>
<comment type="caution">
    <text evidence="4">The sequence shown here is derived from an EMBL/GenBank/DDBJ whole genome shotgun (WGS) entry which is preliminary data.</text>
</comment>
<feature type="region of interest" description="Disordered" evidence="1">
    <location>
        <begin position="1"/>
        <end position="79"/>
    </location>
</feature>
<keyword evidence="2" id="KW-0812">Transmembrane</keyword>
<evidence type="ECO:0000313" key="4">
    <source>
        <dbReference type="EMBL" id="MDI5969959.1"/>
    </source>
</evidence>
<dbReference type="Proteomes" id="UP001156398">
    <property type="component" value="Unassembled WGS sequence"/>
</dbReference>
<feature type="compositionally biased region" description="Pro residues" evidence="1">
    <location>
        <begin position="8"/>
        <end position="25"/>
    </location>
</feature>
<organism evidence="4">
    <name type="scientific">Streptantibioticus silvisoli</name>
    <dbReference type="NCBI Taxonomy" id="2705255"/>
    <lineage>
        <taxon>Bacteria</taxon>
        <taxon>Bacillati</taxon>
        <taxon>Actinomycetota</taxon>
        <taxon>Actinomycetes</taxon>
        <taxon>Kitasatosporales</taxon>
        <taxon>Streptomycetaceae</taxon>
        <taxon>Streptantibioticus</taxon>
    </lineage>
</organism>
<reference evidence="4 5" key="1">
    <citation type="submission" date="2023-05" db="EMBL/GenBank/DDBJ databases">
        <title>Streptantibioticus silvisoli sp. nov., acidotolerant actinomycetes 1 from pine litter.</title>
        <authorList>
            <person name="Swiecimska M."/>
            <person name="Golinska P."/>
            <person name="Sangal V."/>
            <person name="Wachnowicz B."/>
            <person name="Goodfellow M."/>
        </authorList>
    </citation>
    <scope>NUCLEOTIDE SEQUENCE</scope>
    <source>
        <strain evidence="4">SL13</strain>
        <strain evidence="3 5">SL54</strain>
    </source>
</reference>
<evidence type="ECO:0000313" key="5">
    <source>
        <dbReference type="Proteomes" id="UP001156398"/>
    </source>
</evidence>
<gene>
    <name evidence="3" type="ORF">POF43_022825</name>
    <name evidence="4" type="ORF">POF50_011525</name>
</gene>
<feature type="compositionally biased region" description="Low complexity" evidence="1">
    <location>
        <begin position="31"/>
        <end position="53"/>
    </location>
</feature>
<name>A0AA90KGB4_9ACTN</name>
<protein>
    <submittedName>
        <fullName evidence="4">Uncharacterized protein</fullName>
    </submittedName>
</protein>
<sequence>MPNEQGFGPPPQNDGQGHPPPPQNPPGYGYPGQQPAPGYGYPGQPAAPGYGYPQPGGPQYGYPQQGVPEYGYPQPGGYPAAPPGQGNMLVSIGDIAVTSEVIMTPAGALPLKGAIWTVTDMSRTEERMPAYAVVLAIVFFLACLLGLLFLLIKERRTTGHVQVTVNSGGRHHATMIPVNNPQTVMHVMGQVNYARSLCA</sequence>